<evidence type="ECO:0000313" key="3">
    <source>
        <dbReference type="Proteomes" id="UP000320672"/>
    </source>
</evidence>
<name>A0A517MDW6_9BACT</name>
<dbReference type="AlphaFoldDB" id="A0A517MDW6"/>
<evidence type="ECO:0000313" key="2">
    <source>
        <dbReference type="EMBL" id="QDS93080.1"/>
    </source>
</evidence>
<keyword evidence="1" id="KW-0472">Membrane</keyword>
<dbReference type="OrthoDB" id="264029at2"/>
<sequence length="182" mass="20078">MKSLRLQPMQKFSVPAKPDVVMQRFRESLPLLESAEHTSMAGRVVDFRIAPSKQRFWSPHLSVQVGEPVGPWSGGAQEGEGGAEDEMSEIIARFSPRPEIWTMVMAIYFAAAICMLAASIFAYAQWFLGRMPWALFAWPAGLLIIGALHGASLVGQSLSEDQMEELQGRLEQLVALAFPAES</sequence>
<accession>A0A517MDW6</accession>
<protein>
    <submittedName>
        <fullName evidence="2">Uncharacterized protein</fullName>
    </submittedName>
</protein>
<dbReference type="EMBL" id="CP036262">
    <property type="protein sequence ID" value="QDS93080.1"/>
    <property type="molecule type" value="Genomic_DNA"/>
</dbReference>
<reference evidence="2 3" key="1">
    <citation type="submission" date="2019-02" db="EMBL/GenBank/DDBJ databases">
        <title>Deep-cultivation of Planctomycetes and their phenomic and genomic characterization uncovers novel biology.</title>
        <authorList>
            <person name="Wiegand S."/>
            <person name="Jogler M."/>
            <person name="Boedeker C."/>
            <person name="Pinto D."/>
            <person name="Vollmers J."/>
            <person name="Rivas-Marin E."/>
            <person name="Kohn T."/>
            <person name="Peeters S.H."/>
            <person name="Heuer A."/>
            <person name="Rast P."/>
            <person name="Oberbeckmann S."/>
            <person name="Bunk B."/>
            <person name="Jeske O."/>
            <person name="Meyerdierks A."/>
            <person name="Storesund J.E."/>
            <person name="Kallscheuer N."/>
            <person name="Luecker S."/>
            <person name="Lage O.M."/>
            <person name="Pohl T."/>
            <person name="Merkel B.J."/>
            <person name="Hornburger P."/>
            <person name="Mueller R.-W."/>
            <person name="Bruemmer F."/>
            <person name="Labrenz M."/>
            <person name="Spormann A.M."/>
            <person name="Op den Camp H."/>
            <person name="Overmann J."/>
            <person name="Amann R."/>
            <person name="Jetten M.S.M."/>
            <person name="Mascher T."/>
            <person name="Medema M.H."/>
            <person name="Devos D.P."/>
            <person name="Kaster A.-K."/>
            <person name="Ovreas L."/>
            <person name="Rohde M."/>
            <person name="Galperin M.Y."/>
            <person name="Jogler C."/>
        </authorList>
    </citation>
    <scope>NUCLEOTIDE SEQUENCE [LARGE SCALE GENOMIC DNA]</scope>
    <source>
        <strain evidence="2 3">FF011L</strain>
    </source>
</reference>
<proteinExistence type="predicted"/>
<feature type="transmembrane region" description="Helical" evidence="1">
    <location>
        <begin position="100"/>
        <end position="124"/>
    </location>
</feature>
<dbReference type="KEGG" id="rml:FF011L_18350"/>
<keyword evidence="3" id="KW-1185">Reference proteome</keyword>
<evidence type="ECO:0000256" key="1">
    <source>
        <dbReference type="SAM" id="Phobius"/>
    </source>
</evidence>
<feature type="transmembrane region" description="Helical" evidence="1">
    <location>
        <begin position="136"/>
        <end position="154"/>
    </location>
</feature>
<organism evidence="2 3">
    <name type="scientific">Roseimaritima multifibrata</name>
    <dbReference type="NCBI Taxonomy" id="1930274"/>
    <lineage>
        <taxon>Bacteria</taxon>
        <taxon>Pseudomonadati</taxon>
        <taxon>Planctomycetota</taxon>
        <taxon>Planctomycetia</taxon>
        <taxon>Pirellulales</taxon>
        <taxon>Pirellulaceae</taxon>
        <taxon>Roseimaritima</taxon>
    </lineage>
</organism>
<dbReference type="Proteomes" id="UP000320672">
    <property type="component" value="Chromosome"/>
</dbReference>
<keyword evidence="1" id="KW-1133">Transmembrane helix</keyword>
<gene>
    <name evidence="2" type="ORF">FF011L_18350</name>
</gene>
<keyword evidence="1" id="KW-0812">Transmembrane</keyword>
<dbReference type="RefSeq" id="WP_145351227.1">
    <property type="nucleotide sequence ID" value="NZ_CP036262.1"/>
</dbReference>